<dbReference type="Proteomes" id="UP001204746">
    <property type="component" value="Unassembled WGS sequence"/>
</dbReference>
<protein>
    <recommendedName>
        <fullName evidence="7">Putative 4-hydroxy-4-methyl-2-oxoglutarate aldolase</fullName>
        <ecNumber evidence="6">4.1.1.112</ecNumber>
        <ecNumber evidence="5">4.1.3.17</ecNumber>
    </recommendedName>
    <alternativeName>
        <fullName evidence="10">Oxaloacetate decarboxylase</fullName>
    </alternativeName>
    <alternativeName>
        <fullName evidence="9">RraA-like protein</fullName>
    </alternativeName>
</protein>
<dbReference type="EC" id="4.1.3.17" evidence="5"/>
<dbReference type="InterPro" id="IPR005493">
    <property type="entry name" value="RraA/RraA-like"/>
</dbReference>
<evidence type="ECO:0000256" key="7">
    <source>
        <dbReference type="ARBA" id="ARBA00016549"/>
    </source>
</evidence>
<comment type="subunit">
    <text evidence="4">Homotrimer.</text>
</comment>
<comment type="caution">
    <text evidence="12">The sequence shown here is derived from an EMBL/GenBank/DDBJ whole genome shotgun (WGS) entry which is preliminary data.</text>
</comment>
<evidence type="ECO:0000256" key="6">
    <source>
        <dbReference type="ARBA" id="ARBA00012947"/>
    </source>
</evidence>
<evidence type="ECO:0000313" key="12">
    <source>
        <dbReference type="EMBL" id="MCQ8191325.1"/>
    </source>
</evidence>
<proteinExistence type="inferred from homology"/>
<dbReference type="InterPro" id="IPR036704">
    <property type="entry name" value="RraA/RraA-like_sf"/>
</dbReference>
<dbReference type="EC" id="4.1.1.112" evidence="6"/>
<reference evidence="12 13" key="1">
    <citation type="submission" date="2022-07" db="EMBL/GenBank/DDBJ databases">
        <authorList>
            <person name="Phongsopitanun W."/>
            <person name="Tanasupawat S."/>
        </authorList>
    </citation>
    <scope>NUCLEOTIDE SEQUENCE [LARGE SCALE GENOMIC DNA]</scope>
    <source>
        <strain evidence="12 13">RCU-064</strain>
    </source>
</reference>
<dbReference type="PANTHER" id="PTHR33254">
    <property type="entry name" value="4-HYDROXY-4-METHYL-2-OXOGLUTARATE ALDOLASE 3-RELATED"/>
    <property type="match status" value="1"/>
</dbReference>
<organism evidence="12 13">
    <name type="scientific">Streptomyces rugosispiralis</name>
    <dbReference type="NCBI Taxonomy" id="2967341"/>
    <lineage>
        <taxon>Bacteria</taxon>
        <taxon>Bacillati</taxon>
        <taxon>Actinomycetota</taxon>
        <taxon>Actinomycetes</taxon>
        <taxon>Kitasatosporales</taxon>
        <taxon>Streptomycetaceae</taxon>
        <taxon>Streptomyces</taxon>
    </lineage>
</organism>
<evidence type="ECO:0000256" key="9">
    <source>
        <dbReference type="ARBA" id="ARBA00030169"/>
    </source>
</evidence>
<comment type="catalytic activity">
    <reaction evidence="11">
        <text>oxaloacetate + H(+) = pyruvate + CO2</text>
        <dbReference type="Rhea" id="RHEA:15641"/>
        <dbReference type="ChEBI" id="CHEBI:15361"/>
        <dbReference type="ChEBI" id="CHEBI:15378"/>
        <dbReference type="ChEBI" id="CHEBI:16452"/>
        <dbReference type="ChEBI" id="CHEBI:16526"/>
        <dbReference type="EC" id="4.1.1.112"/>
    </reaction>
</comment>
<name>A0ABT1V3I5_9ACTN</name>
<comment type="cofactor">
    <cofactor evidence="2">
        <name>a divalent metal cation</name>
        <dbReference type="ChEBI" id="CHEBI:60240"/>
    </cofactor>
</comment>
<dbReference type="Gene3D" id="3.50.30.40">
    <property type="entry name" value="Ribonuclease E inhibitor RraA/RraA-like"/>
    <property type="match status" value="1"/>
</dbReference>
<evidence type="ECO:0000313" key="13">
    <source>
        <dbReference type="Proteomes" id="UP001204746"/>
    </source>
</evidence>
<evidence type="ECO:0000256" key="4">
    <source>
        <dbReference type="ARBA" id="ARBA00011233"/>
    </source>
</evidence>
<evidence type="ECO:0000256" key="5">
    <source>
        <dbReference type="ARBA" id="ARBA00012213"/>
    </source>
</evidence>
<evidence type="ECO:0000256" key="3">
    <source>
        <dbReference type="ARBA" id="ARBA00008621"/>
    </source>
</evidence>
<gene>
    <name evidence="12" type="ORF">NP777_24245</name>
</gene>
<dbReference type="EMBL" id="JANIAA010000017">
    <property type="protein sequence ID" value="MCQ8191325.1"/>
    <property type="molecule type" value="Genomic_DNA"/>
</dbReference>
<evidence type="ECO:0000256" key="11">
    <source>
        <dbReference type="ARBA" id="ARBA00047973"/>
    </source>
</evidence>
<evidence type="ECO:0000256" key="2">
    <source>
        <dbReference type="ARBA" id="ARBA00001968"/>
    </source>
</evidence>
<sequence>MTHGSAGDAPAAARPSGVIVTDPPRAEAEHVAALRGYGVATVHEAMGRTGSLGPGLRPVQQDVRIAGTAVTALCRPGDNLMIHAAVEQCAEGDVLVVTTTSPSTDGMFGELFATALQYRGVRGLVIDAGVRDTAELRAMGFPVWSAAVCAQGTVKATAGSVNLPVVVGGQCIRPGDVILADDDGVMCVPRRSAATAVEAAVARTAKEAATRAAFAEGQLGLDRYGLRETLARLGVRYQPYAEYAEDVRAEDVRAEAVRAEAVRVEDVRGGTVS</sequence>
<dbReference type="NCBIfam" id="NF006731">
    <property type="entry name" value="PRK09262.1"/>
    <property type="match status" value="1"/>
</dbReference>
<comment type="catalytic activity">
    <reaction evidence="1">
        <text>4-hydroxy-4-methyl-2-oxoglutarate = 2 pyruvate</text>
        <dbReference type="Rhea" id="RHEA:22748"/>
        <dbReference type="ChEBI" id="CHEBI:15361"/>
        <dbReference type="ChEBI" id="CHEBI:58276"/>
        <dbReference type="EC" id="4.1.3.17"/>
    </reaction>
</comment>
<keyword evidence="13" id="KW-1185">Reference proteome</keyword>
<dbReference type="PANTHER" id="PTHR33254:SF16">
    <property type="entry name" value="BLR3842 PROTEIN"/>
    <property type="match status" value="1"/>
</dbReference>
<evidence type="ECO:0000256" key="8">
    <source>
        <dbReference type="ARBA" id="ARBA00025046"/>
    </source>
</evidence>
<dbReference type="RefSeq" id="WP_256652289.1">
    <property type="nucleotide sequence ID" value="NZ_JANIAA010000017.1"/>
</dbReference>
<comment type="function">
    <text evidence="8">Catalyzes the aldol cleavage of 4-hydroxy-4-methyl-2-oxoglutarate (HMG) into 2 molecules of pyruvate. Also contains a secondary oxaloacetate (OAA) decarboxylase activity due to the common pyruvate enolate transition state formed following C-C bond cleavage in the retro-aldol and decarboxylation reactions.</text>
</comment>
<comment type="similarity">
    <text evidence="3">Belongs to the class II aldolase/RraA-like family.</text>
</comment>
<dbReference type="CDD" id="cd16841">
    <property type="entry name" value="RraA_family"/>
    <property type="match status" value="1"/>
</dbReference>
<dbReference type="SUPFAM" id="SSF89562">
    <property type="entry name" value="RraA-like"/>
    <property type="match status" value="1"/>
</dbReference>
<dbReference type="Pfam" id="PF03737">
    <property type="entry name" value="RraA-like"/>
    <property type="match status" value="1"/>
</dbReference>
<evidence type="ECO:0000256" key="10">
    <source>
        <dbReference type="ARBA" id="ARBA00032305"/>
    </source>
</evidence>
<evidence type="ECO:0000256" key="1">
    <source>
        <dbReference type="ARBA" id="ARBA00001342"/>
    </source>
</evidence>
<accession>A0ABT1V3I5</accession>